<keyword evidence="3" id="KW-0408">Iron</keyword>
<dbReference type="KEGG" id="gbr:Gbro_4534"/>
<dbReference type="eggNOG" id="COG1409">
    <property type="taxonomic scope" value="Bacteria"/>
</dbReference>
<feature type="domain" description="Calcineurin-like phosphoesterase" evidence="5">
    <location>
        <begin position="3"/>
        <end position="188"/>
    </location>
</feature>
<evidence type="ECO:0000256" key="4">
    <source>
        <dbReference type="ARBA" id="ARBA00025742"/>
    </source>
</evidence>
<dbReference type="PANTHER" id="PTHR42988">
    <property type="entry name" value="PHOSPHOHYDROLASE"/>
    <property type="match status" value="1"/>
</dbReference>
<evidence type="ECO:0000256" key="3">
    <source>
        <dbReference type="ARBA" id="ARBA00023004"/>
    </source>
</evidence>
<evidence type="ECO:0000313" key="7">
    <source>
        <dbReference type="Proteomes" id="UP000001219"/>
    </source>
</evidence>
<accession>D0L6V7</accession>
<dbReference type="EMBL" id="CP001802">
    <property type="protein sequence ID" value="ACY23667.1"/>
    <property type="molecule type" value="Genomic_DNA"/>
</dbReference>
<organism evidence="6 7">
    <name type="scientific">Gordonia bronchialis (strain ATCC 25592 / DSM 43247 / BCRC 13721 / JCM 3198 / KCTC 3076 / NBRC 16047 / NCTC 10667)</name>
    <name type="common">Rhodococcus bronchialis</name>
    <dbReference type="NCBI Taxonomy" id="526226"/>
    <lineage>
        <taxon>Bacteria</taxon>
        <taxon>Bacillati</taxon>
        <taxon>Actinomycetota</taxon>
        <taxon>Actinomycetes</taxon>
        <taxon>Mycobacteriales</taxon>
        <taxon>Gordoniaceae</taxon>
        <taxon>Gordonia</taxon>
    </lineage>
</organism>
<dbReference type="Pfam" id="PF00149">
    <property type="entry name" value="Metallophos"/>
    <property type="match status" value="1"/>
</dbReference>
<dbReference type="PANTHER" id="PTHR42988:SF2">
    <property type="entry name" value="CYCLIC NUCLEOTIDE PHOSPHODIESTERASE CBUA0032-RELATED"/>
    <property type="match status" value="1"/>
</dbReference>
<dbReference type="Proteomes" id="UP000001219">
    <property type="component" value="Chromosome"/>
</dbReference>
<keyword evidence="1" id="KW-0479">Metal-binding</keyword>
<reference evidence="7" key="1">
    <citation type="submission" date="2009-10" db="EMBL/GenBank/DDBJ databases">
        <title>The complete chromosome of Gordonia bronchialis DSM 43247.</title>
        <authorList>
            <consortium name="US DOE Joint Genome Institute (JGI-PGF)"/>
            <person name="Lucas S."/>
            <person name="Copeland A."/>
            <person name="Lapidus A."/>
            <person name="Glavina del Rio T."/>
            <person name="Dalin E."/>
            <person name="Tice H."/>
            <person name="Bruce D."/>
            <person name="Goodwin L."/>
            <person name="Pitluck S."/>
            <person name="Kyrpides N."/>
            <person name="Mavromatis K."/>
            <person name="Ivanova N."/>
            <person name="Ovchinnikova G."/>
            <person name="Saunders E."/>
            <person name="Brettin T."/>
            <person name="Detter J.C."/>
            <person name="Han C."/>
            <person name="Larimer F."/>
            <person name="Land M."/>
            <person name="Hauser L."/>
            <person name="Markowitz V."/>
            <person name="Cheng J.-F."/>
            <person name="Hugenholtz P."/>
            <person name="Woyke T."/>
            <person name="Wu D."/>
            <person name="Jando M."/>
            <person name="Schneider S."/>
            <person name="Goeker M."/>
            <person name="Klenk H.-P."/>
            <person name="Eisen J.A."/>
        </authorList>
    </citation>
    <scope>NUCLEOTIDE SEQUENCE [LARGE SCALE GENOMIC DNA]</scope>
    <source>
        <strain evidence="7">ATCC 25592 / DSM 43247 / BCRC 13721 / JCM 3198 / KCTC 3076 / NBRC 16047 / NCTC 10667</strain>
    </source>
</reference>
<evidence type="ECO:0000259" key="5">
    <source>
        <dbReference type="Pfam" id="PF00149"/>
    </source>
</evidence>
<sequence length="245" mass="26959">MFVVAHISDLHFNGTRFNRSRIESTLSYINARADGIDALLITGDLADEGSASEYREAYGVLESPLPMLITAGNHDVRENFSAALLDHETSEPLNWSQRIGDVLFLVADSSIAGRNDGYLSDDTLTWMADEITMHGDETPVLIAFHHPPVKLSMPFMDSIRQTGEDRLAALVGRHPNIVAFLCGHAHTPAVTRFADRPLCIAPGVASTLNLPFEGHDIVNRGQPPGIAFHILDEGRFVTHFRSVMF</sequence>
<dbReference type="GO" id="GO:0046872">
    <property type="term" value="F:metal ion binding"/>
    <property type="evidence" value="ECO:0007669"/>
    <property type="project" value="UniProtKB-KW"/>
</dbReference>
<dbReference type="HOGENOM" id="CLU_070320_2_1_11"/>
<protein>
    <submittedName>
        <fullName evidence="6">Metallophosphoesterase</fullName>
    </submittedName>
</protein>
<reference evidence="6 7" key="2">
    <citation type="journal article" date="2010" name="Stand. Genomic Sci.">
        <title>Complete genome sequence of Gordonia bronchialis type strain (3410).</title>
        <authorList>
            <person name="Ivanova N."/>
            <person name="Sikorski J."/>
            <person name="Jando M."/>
            <person name="Lapidus A."/>
            <person name="Nolan M."/>
            <person name="Lucas S."/>
            <person name="Del Rio T.G."/>
            <person name="Tice H."/>
            <person name="Copeland A."/>
            <person name="Cheng J.F."/>
            <person name="Chen F."/>
            <person name="Bruce D."/>
            <person name="Goodwin L."/>
            <person name="Pitluck S."/>
            <person name="Mavromatis K."/>
            <person name="Ovchinnikova G."/>
            <person name="Pati A."/>
            <person name="Chen A."/>
            <person name="Palaniappan K."/>
            <person name="Land M."/>
            <person name="Hauser L."/>
            <person name="Chang Y.J."/>
            <person name="Jeffries C.D."/>
            <person name="Chain P."/>
            <person name="Saunders E."/>
            <person name="Han C."/>
            <person name="Detter J.C."/>
            <person name="Brettin T."/>
            <person name="Rohde M."/>
            <person name="Goker M."/>
            <person name="Bristow J."/>
            <person name="Eisen J.A."/>
            <person name="Markowitz V."/>
            <person name="Hugenholtz P."/>
            <person name="Klenk H.P."/>
            <person name="Kyrpides N.C."/>
        </authorList>
    </citation>
    <scope>NUCLEOTIDE SEQUENCE [LARGE SCALE GENOMIC DNA]</scope>
    <source>
        <strain evidence="7">ATCC 25592 / DSM 43247 / BCRC 13721 / JCM 3198 / KCTC 3076 / NBRC 16047 / NCTC 10667</strain>
    </source>
</reference>
<dbReference type="SUPFAM" id="SSF56300">
    <property type="entry name" value="Metallo-dependent phosphatases"/>
    <property type="match status" value="1"/>
</dbReference>
<evidence type="ECO:0000256" key="2">
    <source>
        <dbReference type="ARBA" id="ARBA00022801"/>
    </source>
</evidence>
<gene>
    <name evidence="6" type="ordered locus">Gbro_4534</name>
</gene>
<dbReference type="InterPro" id="IPR050884">
    <property type="entry name" value="CNP_phosphodiesterase-III"/>
</dbReference>
<dbReference type="STRING" id="526226.Gbro_4534"/>
<name>D0L6V7_GORB4</name>
<dbReference type="RefSeq" id="WP_012836152.1">
    <property type="nucleotide sequence ID" value="NC_013441.1"/>
</dbReference>
<dbReference type="GO" id="GO:0016787">
    <property type="term" value="F:hydrolase activity"/>
    <property type="evidence" value="ECO:0007669"/>
    <property type="project" value="UniProtKB-KW"/>
</dbReference>
<dbReference type="InterPro" id="IPR004843">
    <property type="entry name" value="Calcineurin-like_PHP"/>
</dbReference>
<comment type="similarity">
    <text evidence="4">Belongs to the cyclic nucleotide phosphodiesterase class-III family.</text>
</comment>
<keyword evidence="7" id="KW-1185">Reference proteome</keyword>
<evidence type="ECO:0000313" key="6">
    <source>
        <dbReference type="EMBL" id="ACY23667.1"/>
    </source>
</evidence>
<dbReference type="OrthoDB" id="5241795at2"/>
<dbReference type="AlphaFoldDB" id="D0L6V7"/>
<keyword evidence="2" id="KW-0378">Hydrolase</keyword>
<dbReference type="InterPro" id="IPR029052">
    <property type="entry name" value="Metallo-depent_PP-like"/>
</dbReference>
<evidence type="ECO:0000256" key="1">
    <source>
        <dbReference type="ARBA" id="ARBA00022723"/>
    </source>
</evidence>
<dbReference type="Gene3D" id="3.60.21.10">
    <property type="match status" value="1"/>
</dbReference>
<proteinExistence type="inferred from homology"/>